<dbReference type="STRING" id="34103.SAMN05421778_108108"/>
<dbReference type="Pfam" id="PF00535">
    <property type="entry name" value="Glycos_transf_2"/>
    <property type="match status" value="2"/>
</dbReference>
<dbReference type="Proteomes" id="UP000026714">
    <property type="component" value="Unassembled WGS sequence"/>
</dbReference>
<dbReference type="AlphaFoldDB" id="A0A059KPT6"/>
<keyword evidence="3" id="KW-1185">Reference proteome</keyword>
<evidence type="ECO:0000313" key="2">
    <source>
        <dbReference type="EMBL" id="KDB53446.1"/>
    </source>
</evidence>
<comment type="caution">
    <text evidence="2">The sequence shown here is derived from an EMBL/GenBank/DDBJ whole genome shotgun (WGS) entry which is preliminary data.</text>
</comment>
<accession>A0A059KPT6</accession>
<sequence>MTEHQENQGGGAPLWRRMLERLRQLNRERLQRRHRVRVARPPAPLSHAEWIDRFDRIEGENLEALERRLQALPARPLLSLVMPVYNPDLRWLDEAIASVRRQLYPNWELCIADDASTDARVLPRLREQARRDPRIRIVARETNGHISACSNSALALVRGSHVGWIDQDDLLREHALLLMAEAIGRWPQAQVLYSDEDKIDAAGVRREPYFKPDWNPELLLGQNYPSHFTMIATARVRRLGGLRAGFEGAQDHDLLLRCTEGLDPRPDGGDVVHIPHILYHWRMHQGSTSTGDAHKSYAARARVRAVQEHLDRRGLAGQAVDDGRGGCRVIWARPDPAPRVSILVPTRNGLALLRTCLDSVLALTTYPNYEILVIDNGSDDPATLDYLADITRRDARVRVMRDDRPFNYSALNNAAARRTDGEFLVLLNNDIEVITPEWLDEMVALAAQDGVGAVGARLLYGDGRLQHGGVILLGPRGIAGHAHKFLARDCAGYMGRAMLLQSFSAVTAACLVLRRVHFDAVGGLDEHHLAVAFNDVDLCLKLREAGLRNVWTPHAELYHHESVSRGADDTPAKAERFRGEVECMSRRWGVRLERDPAYSPWLALEREDMSRADVPRVSLLEPWFLTAPMISSPAAADRIRAQVLADQPVETETA</sequence>
<dbReference type="InterPro" id="IPR029044">
    <property type="entry name" value="Nucleotide-diphossugar_trans"/>
</dbReference>
<organism evidence="2 3">
    <name type="scientific">Sphaerotilus natans subsp. natans DSM 6575</name>
    <dbReference type="NCBI Taxonomy" id="1286631"/>
    <lineage>
        <taxon>Bacteria</taxon>
        <taxon>Pseudomonadati</taxon>
        <taxon>Pseudomonadota</taxon>
        <taxon>Betaproteobacteria</taxon>
        <taxon>Burkholderiales</taxon>
        <taxon>Sphaerotilaceae</taxon>
        <taxon>Sphaerotilus</taxon>
    </lineage>
</organism>
<dbReference type="InterPro" id="IPR001173">
    <property type="entry name" value="Glyco_trans_2-like"/>
</dbReference>
<dbReference type="GO" id="GO:0016757">
    <property type="term" value="F:glycosyltransferase activity"/>
    <property type="evidence" value="ECO:0007669"/>
    <property type="project" value="UniProtKB-KW"/>
</dbReference>
<dbReference type="PANTHER" id="PTHR43179">
    <property type="entry name" value="RHAMNOSYLTRANSFERASE WBBL"/>
    <property type="match status" value="1"/>
</dbReference>
<evidence type="ECO:0000313" key="3">
    <source>
        <dbReference type="Proteomes" id="UP000026714"/>
    </source>
</evidence>
<dbReference type="PATRIC" id="fig|1286631.3.peg.1018"/>
<protein>
    <submittedName>
        <fullName evidence="2">Glycosyl transferase family 2</fullName>
    </submittedName>
</protein>
<feature type="domain" description="Glycosyltransferase 2-like" evidence="1">
    <location>
        <begin position="79"/>
        <end position="192"/>
    </location>
</feature>
<dbReference type="EMBL" id="AZRA01000025">
    <property type="protein sequence ID" value="KDB53446.1"/>
    <property type="molecule type" value="Genomic_DNA"/>
</dbReference>
<dbReference type="eggNOG" id="COG1216">
    <property type="taxonomic scope" value="Bacteria"/>
</dbReference>
<dbReference type="CDD" id="cd04186">
    <property type="entry name" value="GT_2_like_c"/>
    <property type="match status" value="1"/>
</dbReference>
<feature type="domain" description="Glycosyltransferase 2-like" evidence="1">
    <location>
        <begin position="341"/>
        <end position="466"/>
    </location>
</feature>
<dbReference type="CDD" id="cd04184">
    <property type="entry name" value="GT2_RfbC_Mx_like"/>
    <property type="match status" value="1"/>
</dbReference>
<dbReference type="Gene3D" id="3.90.550.10">
    <property type="entry name" value="Spore Coat Polysaccharide Biosynthesis Protein SpsA, Chain A"/>
    <property type="match status" value="2"/>
</dbReference>
<dbReference type="PANTHER" id="PTHR43179:SF7">
    <property type="entry name" value="RHAMNOSYLTRANSFERASE WBBL"/>
    <property type="match status" value="1"/>
</dbReference>
<name>A0A059KPT6_9BURK</name>
<reference evidence="2 3" key="1">
    <citation type="journal article" date="2014" name="FEMS Microbiol. Ecol.">
        <title>Sphaerotilus natans encrusted with nanoball-shaped Fe(III) oxide minerals formed by nitrate-reducing mixotrophic Fe(II) oxidation.</title>
        <authorList>
            <person name="Park S."/>
            <person name="Kim D.H."/>
            <person name="Lee J.H."/>
            <person name="Hur H.G."/>
        </authorList>
    </citation>
    <scope>NUCLEOTIDE SEQUENCE [LARGE SCALE GENOMIC DNA]</scope>
    <source>
        <strain evidence="2 3">DSM 6575</strain>
    </source>
</reference>
<evidence type="ECO:0000259" key="1">
    <source>
        <dbReference type="Pfam" id="PF00535"/>
    </source>
</evidence>
<proteinExistence type="predicted"/>
<dbReference type="SUPFAM" id="SSF53448">
    <property type="entry name" value="Nucleotide-diphospho-sugar transferases"/>
    <property type="match status" value="2"/>
</dbReference>
<gene>
    <name evidence="2" type="ORF">X805_10310</name>
</gene>
<keyword evidence="2" id="KW-0808">Transferase</keyword>
<dbReference type="RefSeq" id="WP_241461837.1">
    <property type="nucleotide sequence ID" value="NZ_AZRA01000025.1"/>
</dbReference>